<dbReference type="Pfam" id="PF00754">
    <property type="entry name" value="F5_F8_type_C"/>
    <property type="match status" value="1"/>
</dbReference>
<evidence type="ECO:0000313" key="9">
    <source>
        <dbReference type="Proteomes" id="UP000198964"/>
    </source>
</evidence>
<keyword evidence="5" id="KW-0326">Glycosidase</keyword>
<keyword evidence="3" id="KW-0378">Hydrolase</keyword>
<dbReference type="SUPFAM" id="SSF75005">
    <property type="entry name" value="Arabinanase/levansucrase/invertase"/>
    <property type="match status" value="1"/>
</dbReference>
<dbReference type="Gene3D" id="2.60.40.10">
    <property type="entry name" value="Immunoglobulins"/>
    <property type="match status" value="1"/>
</dbReference>
<dbReference type="EMBL" id="FONW01000011">
    <property type="protein sequence ID" value="SFF64273.1"/>
    <property type="molecule type" value="Genomic_DNA"/>
</dbReference>
<feature type="signal peptide" evidence="6">
    <location>
        <begin position="1"/>
        <end position="26"/>
    </location>
</feature>
<keyword evidence="6" id="KW-0732">Signal</keyword>
<evidence type="ECO:0000256" key="3">
    <source>
        <dbReference type="ARBA" id="ARBA00022801"/>
    </source>
</evidence>
<dbReference type="InterPro" id="IPR023296">
    <property type="entry name" value="Glyco_hydro_beta-prop_sf"/>
</dbReference>
<dbReference type="STRING" id="655355.SAMN05216283_111119"/>
<dbReference type="Proteomes" id="UP000198964">
    <property type="component" value="Unassembled WGS sequence"/>
</dbReference>
<dbReference type="InterPro" id="IPR000421">
    <property type="entry name" value="FA58C"/>
</dbReference>
<dbReference type="Gene3D" id="2.60.120.260">
    <property type="entry name" value="Galactose-binding domain-like"/>
    <property type="match status" value="1"/>
</dbReference>
<sequence length="606" mass="69003">MKIRKVIERLALAAILFSASPGTGSAQSAGYDTYCNPLDIDYTYMVYNSSKNISYRSGADPAVVEFRGEYYLFVTRSFGYWHSTDLVNWDFIKPAQWFFEGCNAPTAFNYKDSVIYFAGDPAGYGSILYSDDPKSGKWTPTASISNNIQDSELFIDDDGKTYLYWGSSNVYPIRVKELNKNDRMLETGVKKDLINLNEEEHGWERFGENNFHPTLKEGYMEGASMTKHNGKYYLQYAAPGTQFNVYGDGVYVGDSPLGPFTYMKNNPMSFKPGGFTNGAGHGITVKQTNGQYWHFGTMALASNSHWERRLCMFPTYFDDEGLMHSNTHYGDYPRFGPDHPTKAGQHSGWMLLSYRGKTTVSSSQMQIRKSTSTDNDFDITNMPLVRNNAGEITSEVLTDESPKSFWVADANDDQQWIKIEMLQPGMVNAIQLNFHDHESGIYTRTEGLRHRFTIEVSENGKEWKTVVDRSKSYKDSPNAYIVLNQPQKARFIRYKNIEVPGNNLAMSEIRVFGTGFGKKPGKVKGFEVQRHEDRRDVSTSWKEVAGAQGYNIRWGIAPNKLYQSWLVYEDTELLMRCFDKSTTYYMSIEAFNENGISESTKVIKID</sequence>
<reference evidence="8 9" key="1">
    <citation type="submission" date="2016-10" db="EMBL/GenBank/DDBJ databases">
        <authorList>
            <person name="de Groot N.N."/>
        </authorList>
    </citation>
    <scope>NUCLEOTIDE SEQUENCE [LARGE SCALE GENOMIC DNA]</scope>
    <source>
        <strain evidence="8 9">CGMCC 1.9156</strain>
    </source>
</reference>
<evidence type="ECO:0000256" key="2">
    <source>
        <dbReference type="ARBA" id="ARBA00022651"/>
    </source>
</evidence>
<dbReference type="InterPro" id="IPR008979">
    <property type="entry name" value="Galactose-bd-like_sf"/>
</dbReference>
<proteinExistence type="inferred from homology"/>
<evidence type="ECO:0000259" key="7">
    <source>
        <dbReference type="PROSITE" id="PS50022"/>
    </source>
</evidence>
<dbReference type="Gene3D" id="2.115.10.20">
    <property type="entry name" value="Glycosyl hydrolase domain, family 43"/>
    <property type="match status" value="1"/>
</dbReference>
<dbReference type="AlphaFoldDB" id="A0A1I2KCU3"/>
<dbReference type="PROSITE" id="PS50022">
    <property type="entry name" value="FA58C_3"/>
    <property type="match status" value="1"/>
</dbReference>
<accession>A0A1I2KCU3</accession>
<feature type="domain" description="F5/8 type C" evidence="7">
    <location>
        <begin position="360"/>
        <end position="514"/>
    </location>
</feature>
<dbReference type="RefSeq" id="WP_093921122.1">
    <property type="nucleotide sequence ID" value="NZ_FONW01000011.1"/>
</dbReference>
<dbReference type="InterPro" id="IPR052176">
    <property type="entry name" value="Glycosyl_Hydrlase_43_Enz"/>
</dbReference>
<dbReference type="PANTHER" id="PTHR43772:SF2">
    <property type="entry name" value="PUTATIVE (AFU_ORTHOLOGUE AFUA_2G04480)-RELATED"/>
    <property type="match status" value="1"/>
</dbReference>
<dbReference type="PANTHER" id="PTHR43772">
    <property type="entry name" value="ENDO-1,4-BETA-XYLANASE"/>
    <property type="match status" value="1"/>
</dbReference>
<dbReference type="SUPFAM" id="SSF49265">
    <property type="entry name" value="Fibronectin type III"/>
    <property type="match status" value="1"/>
</dbReference>
<comment type="similarity">
    <text evidence="1">Belongs to the glycosyl hydrolase 43 family.</text>
</comment>
<keyword evidence="2" id="KW-0624">Polysaccharide degradation</keyword>
<dbReference type="InterPro" id="IPR013783">
    <property type="entry name" value="Ig-like_fold"/>
</dbReference>
<keyword evidence="4" id="KW-0119">Carbohydrate metabolism</keyword>
<organism evidence="8 9">
    <name type="scientific">Sunxiuqinia elliptica</name>
    <dbReference type="NCBI Taxonomy" id="655355"/>
    <lineage>
        <taxon>Bacteria</taxon>
        <taxon>Pseudomonadati</taxon>
        <taxon>Bacteroidota</taxon>
        <taxon>Bacteroidia</taxon>
        <taxon>Marinilabiliales</taxon>
        <taxon>Prolixibacteraceae</taxon>
        <taxon>Sunxiuqinia</taxon>
    </lineage>
</organism>
<feature type="chain" id="PRO_5011618179" evidence="6">
    <location>
        <begin position="27"/>
        <end position="606"/>
    </location>
</feature>
<dbReference type="Pfam" id="PF04616">
    <property type="entry name" value="Glyco_hydro_43"/>
    <property type="match status" value="1"/>
</dbReference>
<dbReference type="SUPFAM" id="SSF49785">
    <property type="entry name" value="Galactose-binding domain-like"/>
    <property type="match status" value="1"/>
</dbReference>
<dbReference type="InterPro" id="IPR006710">
    <property type="entry name" value="Glyco_hydro_43"/>
</dbReference>
<evidence type="ECO:0000256" key="6">
    <source>
        <dbReference type="SAM" id="SignalP"/>
    </source>
</evidence>
<dbReference type="InterPro" id="IPR036116">
    <property type="entry name" value="FN3_sf"/>
</dbReference>
<protein>
    <submittedName>
        <fullName evidence="8">F5/8 type C domain-containing protein</fullName>
    </submittedName>
</protein>
<name>A0A1I2KCU3_9BACT</name>
<dbReference type="CDD" id="cd08982">
    <property type="entry name" value="GH43-like"/>
    <property type="match status" value="1"/>
</dbReference>
<evidence type="ECO:0000256" key="1">
    <source>
        <dbReference type="ARBA" id="ARBA00009865"/>
    </source>
</evidence>
<keyword evidence="2" id="KW-0858">Xylan degradation</keyword>
<evidence type="ECO:0000313" key="8">
    <source>
        <dbReference type="EMBL" id="SFF64273.1"/>
    </source>
</evidence>
<dbReference type="GO" id="GO:0004553">
    <property type="term" value="F:hydrolase activity, hydrolyzing O-glycosyl compounds"/>
    <property type="evidence" value="ECO:0007669"/>
    <property type="project" value="InterPro"/>
</dbReference>
<keyword evidence="9" id="KW-1185">Reference proteome</keyword>
<evidence type="ECO:0000256" key="4">
    <source>
        <dbReference type="ARBA" id="ARBA00023277"/>
    </source>
</evidence>
<gene>
    <name evidence="8" type="ORF">SAMN05216283_111119</name>
</gene>
<evidence type="ECO:0000256" key="5">
    <source>
        <dbReference type="ARBA" id="ARBA00023295"/>
    </source>
</evidence>
<dbReference type="GO" id="GO:0045493">
    <property type="term" value="P:xylan catabolic process"/>
    <property type="evidence" value="ECO:0007669"/>
    <property type="project" value="UniProtKB-KW"/>
</dbReference>